<name>A0AA35U066_GEOBA</name>
<dbReference type="SUPFAM" id="SSF56112">
    <property type="entry name" value="Protein kinase-like (PK-like)"/>
    <property type="match status" value="1"/>
</dbReference>
<gene>
    <name evidence="4" type="ORF">GBAR_LOCUS31441</name>
</gene>
<feature type="non-terminal residue" evidence="4">
    <location>
        <position position="1"/>
    </location>
</feature>
<sequence length="159" mass="17817">TGKQENDILQGSNPVVYYNRTRRVGLVYKGYIKTTVGNEIVAIKTGKALFSSGDLKTLAKEVSTMLSFRHINIMSLIGVCIDGEMLLLIMPFMSNGSVLEYVRKHKDRLFITGELLRVEVRRINHVDKHVTFVYIAVTNSICSTSSDMSPHCTRNGVSF</sequence>
<dbReference type="GO" id="GO:0004672">
    <property type="term" value="F:protein kinase activity"/>
    <property type="evidence" value="ECO:0007669"/>
    <property type="project" value="InterPro"/>
</dbReference>
<comment type="caution">
    <text evidence="4">The sequence shown here is derived from an EMBL/GenBank/DDBJ whole genome shotgun (WGS) entry which is preliminary data.</text>
</comment>
<evidence type="ECO:0000313" key="5">
    <source>
        <dbReference type="Proteomes" id="UP001174909"/>
    </source>
</evidence>
<dbReference type="InterPro" id="IPR000719">
    <property type="entry name" value="Prot_kinase_dom"/>
</dbReference>
<organism evidence="4 5">
    <name type="scientific">Geodia barretti</name>
    <name type="common">Barrett's horny sponge</name>
    <dbReference type="NCBI Taxonomy" id="519541"/>
    <lineage>
        <taxon>Eukaryota</taxon>
        <taxon>Metazoa</taxon>
        <taxon>Porifera</taxon>
        <taxon>Demospongiae</taxon>
        <taxon>Heteroscleromorpha</taxon>
        <taxon>Tetractinellida</taxon>
        <taxon>Astrophorina</taxon>
        <taxon>Geodiidae</taxon>
        <taxon>Geodia</taxon>
    </lineage>
</organism>
<dbReference type="Pfam" id="PF07714">
    <property type="entry name" value="PK_Tyr_Ser-Thr"/>
    <property type="match status" value="1"/>
</dbReference>
<evidence type="ECO:0000259" key="3">
    <source>
        <dbReference type="PROSITE" id="PS50011"/>
    </source>
</evidence>
<evidence type="ECO:0000313" key="4">
    <source>
        <dbReference type="EMBL" id="CAI8057718.1"/>
    </source>
</evidence>
<protein>
    <submittedName>
        <fullName evidence="4">Ephrin type-B receptor 1-B</fullName>
    </submittedName>
</protein>
<accession>A0AA35U066</accession>
<dbReference type="EMBL" id="CASHTH010004467">
    <property type="protein sequence ID" value="CAI8057718.1"/>
    <property type="molecule type" value="Genomic_DNA"/>
</dbReference>
<evidence type="ECO:0000256" key="2">
    <source>
        <dbReference type="ARBA" id="ARBA00022840"/>
    </source>
</evidence>
<keyword evidence="2" id="KW-0067">ATP-binding</keyword>
<evidence type="ECO:0000256" key="1">
    <source>
        <dbReference type="ARBA" id="ARBA00022741"/>
    </source>
</evidence>
<dbReference type="Gene3D" id="3.30.200.20">
    <property type="entry name" value="Phosphorylase Kinase, domain 1"/>
    <property type="match status" value="1"/>
</dbReference>
<feature type="domain" description="Protein kinase" evidence="3">
    <location>
        <begin position="18"/>
        <end position="159"/>
    </location>
</feature>
<keyword evidence="4" id="KW-0675">Receptor</keyword>
<dbReference type="PROSITE" id="PS50011">
    <property type="entry name" value="PROTEIN_KINASE_DOM"/>
    <property type="match status" value="1"/>
</dbReference>
<dbReference type="InterPro" id="IPR011009">
    <property type="entry name" value="Kinase-like_dom_sf"/>
</dbReference>
<reference evidence="4" key="1">
    <citation type="submission" date="2023-03" db="EMBL/GenBank/DDBJ databases">
        <authorList>
            <person name="Steffen K."/>
            <person name="Cardenas P."/>
        </authorList>
    </citation>
    <scope>NUCLEOTIDE SEQUENCE</scope>
</reference>
<keyword evidence="5" id="KW-1185">Reference proteome</keyword>
<dbReference type="AlphaFoldDB" id="A0AA35U066"/>
<dbReference type="PANTHER" id="PTHR24418">
    <property type="entry name" value="TYROSINE-PROTEIN KINASE"/>
    <property type="match status" value="1"/>
</dbReference>
<dbReference type="Proteomes" id="UP001174909">
    <property type="component" value="Unassembled WGS sequence"/>
</dbReference>
<dbReference type="InterPro" id="IPR050198">
    <property type="entry name" value="Non-receptor_tyrosine_kinases"/>
</dbReference>
<keyword evidence="1" id="KW-0547">Nucleotide-binding</keyword>
<dbReference type="InterPro" id="IPR001245">
    <property type="entry name" value="Ser-Thr/Tyr_kinase_cat_dom"/>
</dbReference>
<dbReference type="GO" id="GO:0005524">
    <property type="term" value="F:ATP binding"/>
    <property type="evidence" value="ECO:0007669"/>
    <property type="project" value="UniProtKB-KW"/>
</dbReference>
<proteinExistence type="predicted"/>